<keyword evidence="8" id="KW-1133">Transmembrane helix</keyword>
<accession>A0A2T0BBE9</accession>
<evidence type="ECO:0000256" key="2">
    <source>
        <dbReference type="ARBA" id="ARBA00004370"/>
    </source>
</evidence>
<sequence>MKNLKKYLICLFIVITVVMALLNSVIKSVFETITVNITNKNVMALSLFFYMTTSLLVLAVGTVIFVRKTSKKVEEENIRYNQERNMLFANISHDLKTPITTIMGFSKALYDDVPSEAEKKELLNSIYEKSKKVNELLDLMFQYTKLNGVDFEMKLEETDVGRIIKETTALYYNEFEQRNIEINIEIPEKPIKRNLDRVEFGRAISNLLINAYLHNKIGSEVSIRLEEEDLIKVIVADNGEIIRTDMLEEIFNPFVCEDESRNSKGGSGLGLAITKKIVDKHGGKIYIDSNIDGYTKGFVIEL</sequence>
<keyword evidence="8" id="KW-0472">Membrane</keyword>
<evidence type="ECO:0000256" key="4">
    <source>
        <dbReference type="ARBA" id="ARBA00022553"/>
    </source>
</evidence>
<dbReference type="PROSITE" id="PS50109">
    <property type="entry name" value="HIS_KIN"/>
    <property type="match status" value="1"/>
</dbReference>
<proteinExistence type="predicted"/>
<reference evidence="10 11" key="1">
    <citation type="submission" date="2018-03" db="EMBL/GenBank/DDBJ databases">
        <title>Genome sequence of Clostridium vincentii DSM 10228.</title>
        <authorList>
            <person name="Poehlein A."/>
            <person name="Daniel R."/>
        </authorList>
    </citation>
    <scope>NUCLEOTIDE SEQUENCE [LARGE SCALE GENOMIC DNA]</scope>
    <source>
        <strain evidence="10 11">DSM 10228</strain>
    </source>
</reference>
<dbReference type="AlphaFoldDB" id="A0A2T0BBE9"/>
<evidence type="ECO:0000256" key="3">
    <source>
        <dbReference type="ARBA" id="ARBA00012438"/>
    </source>
</evidence>
<keyword evidence="8" id="KW-0812">Transmembrane</keyword>
<organism evidence="10 11">
    <name type="scientific">Clostridium vincentii</name>
    <dbReference type="NCBI Taxonomy" id="52704"/>
    <lineage>
        <taxon>Bacteria</taxon>
        <taxon>Bacillati</taxon>
        <taxon>Bacillota</taxon>
        <taxon>Clostridia</taxon>
        <taxon>Eubacteriales</taxon>
        <taxon>Clostridiaceae</taxon>
        <taxon>Clostridium</taxon>
    </lineage>
</organism>
<dbReference type="CDD" id="cd00075">
    <property type="entry name" value="HATPase"/>
    <property type="match status" value="1"/>
</dbReference>
<keyword evidence="7" id="KW-0902">Two-component regulatory system</keyword>
<dbReference type="SMART" id="SM00387">
    <property type="entry name" value="HATPase_c"/>
    <property type="match status" value="1"/>
</dbReference>
<evidence type="ECO:0000256" key="5">
    <source>
        <dbReference type="ARBA" id="ARBA00022679"/>
    </source>
</evidence>
<dbReference type="Gene3D" id="3.30.565.10">
    <property type="entry name" value="Histidine kinase-like ATPase, C-terminal domain"/>
    <property type="match status" value="1"/>
</dbReference>
<dbReference type="PRINTS" id="PR00344">
    <property type="entry name" value="BCTRLSENSOR"/>
</dbReference>
<dbReference type="GO" id="GO:0016036">
    <property type="term" value="P:cellular response to phosphate starvation"/>
    <property type="evidence" value="ECO:0007669"/>
    <property type="project" value="TreeGrafter"/>
</dbReference>
<dbReference type="SUPFAM" id="SSF55874">
    <property type="entry name" value="ATPase domain of HSP90 chaperone/DNA topoisomerase II/histidine kinase"/>
    <property type="match status" value="1"/>
</dbReference>
<dbReference type="Pfam" id="PF00512">
    <property type="entry name" value="HisKA"/>
    <property type="match status" value="1"/>
</dbReference>
<dbReference type="SUPFAM" id="SSF47384">
    <property type="entry name" value="Homodimeric domain of signal transducing histidine kinase"/>
    <property type="match status" value="1"/>
</dbReference>
<dbReference type="InterPro" id="IPR003594">
    <property type="entry name" value="HATPase_dom"/>
</dbReference>
<dbReference type="EC" id="2.7.13.3" evidence="3"/>
<dbReference type="RefSeq" id="WP_106060627.1">
    <property type="nucleotide sequence ID" value="NZ_PVXQ01000034.1"/>
</dbReference>
<dbReference type="Gene3D" id="1.10.287.130">
    <property type="match status" value="1"/>
</dbReference>
<dbReference type="CDD" id="cd00082">
    <property type="entry name" value="HisKA"/>
    <property type="match status" value="1"/>
</dbReference>
<evidence type="ECO:0000256" key="1">
    <source>
        <dbReference type="ARBA" id="ARBA00000085"/>
    </source>
</evidence>
<keyword evidence="6" id="KW-0418">Kinase</keyword>
<evidence type="ECO:0000313" key="11">
    <source>
        <dbReference type="Proteomes" id="UP000239471"/>
    </source>
</evidence>
<comment type="caution">
    <text evidence="10">The sequence shown here is derived from an EMBL/GenBank/DDBJ whole genome shotgun (WGS) entry which is preliminary data.</text>
</comment>
<dbReference type="GO" id="GO:0005886">
    <property type="term" value="C:plasma membrane"/>
    <property type="evidence" value="ECO:0007669"/>
    <property type="project" value="TreeGrafter"/>
</dbReference>
<dbReference type="SMART" id="SM00388">
    <property type="entry name" value="HisKA"/>
    <property type="match status" value="1"/>
</dbReference>
<keyword evidence="11" id="KW-1185">Reference proteome</keyword>
<dbReference type="InterPro" id="IPR004358">
    <property type="entry name" value="Sig_transdc_His_kin-like_C"/>
</dbReference>
<evidence type="ECO:0000313" key="10">
    <source>
        <dbReference type="EMBL" id="PRR81204.1"/>
    </source>
</evidence>
<dbReference type="PANTHER" id="PTHR45453">
    <property type="entry name" value="PHOSPHATE REGULON SENSOR PROTEIN PHOR"/>
    <property type="match status" value="1"/>
</dbReference>
<protein>
    <recommendedName>
        <fullName evidence="3">histidine kinase</fullName>
        <ecNumber evidence="3">2.7.13.3</ecNumber>
    </recommendedName>
</protein>
<dbReference type="PANTHER" id="PTHR45453:SF1">
    <property type="entry name" value="PHOSPHATE REGULON SENSOR PROTEIN PHOR"/>
    <property type="match status" value="1"/>
</dbReference>
<evidence type="ECO:0000256" key="7">
    <source>
        <dbReference type="ARBA" id="ARBA00023012"/>
    </source>
</evidence>
<evidence type="ECO:0000256" key="8">
    <source>
        <dbReference type="SAM" id="Phobius"/>
    </source>
</evidence>
<dbReference type="OrthoDB" id="335833at2"/>
<comment type="catalytic activity">
    <reaction evidence="1">
        <text>ATP + protein L-histidine = ADP + protein N-phospho-L-histidine.</text>
        <dbReference type="EC" id="2.7.13.3"/>
    </reaction>
</comment>
<gene>
    <name evidence="10" type="primary">phoR_11</name>
    <name evidence="10" type="ORF">CLVI_27080</name>
</gene>
<dbReference type="InterPro" id="IPR050351">
    <property type="entry name" value="BphY/WalK/GraS-like"/>
</dbReference>
<feature type="transmembrane region" description="Helical" evidence="8">
    <location>
        <begin position="7"/>
        <end position="30"/>
    </location>
</feature>
<dbReference type="InterPro" id="IPR036097">
    <property type="entry name" value="HisK_dim/P_sf"/>
</dbReference>
<keyword evidence="4" id="KW-0597">Phosphoprotein</keyword>
<dbReference type="EMBL" id="PVXQ01000034">
    <property type="protein sequence ID" value="PRR81204.1"/>
    <property type="molecule type" value="Genomic_DNA"/>
</dbReference>
<dbReference type="GO" id="GO:0000155">
    <property type="term" value="F:phosphorelay sensor kinase activity"/>
    <property type="evidence" value="ECO:0007669"/>
    <property type="project" value="InterPro"/>
</dbReference>
<dbReference type="Pfam" id="PF02518">
    <property type="entry name" value="HATPase_c"/>
    <property type="match status" value="1"/>
</dbReference>
<name>A0A2T0BBE9_9CLOT</name>
<feature type="domain" description="Histidine kinase" evidence="9">
    <location>
        <begin position="90"/>
        <end position="302"/>
    </location>
</feature>
<evidence type="ECO:0000256" key="6">
    <source>
        <dbReference type="ARBA" id="ARBA00022777"/>
    </source>
</evidence>
<feature type="transmembrane region" description="Helical" evidence="8">
    <location>
        <begin position="42"/>
        <end position="66"/>
    </location>
</feature>
<comment type="subcellular location">
    <subcellularLocation>
        <location evidence="2">Membrane</location>
    </subcellularLocation>
</comment>
<dbReference type="InterPro" id="IPR005467">
    <property type="entry name" value="His_kinase_dom"/>
</dbReference>
<evidence type="ECO:0000259" key="9">
    <source>
        <dbReference type="PROSITE" id="PS50109"/>
    </source>
</evidence>
<dbReference type="InterPro" id="IPR003661">
    <property type="entry name" value="HisK_dim/P_dom"/>
</dbReference>
<dbReference type="GO" id="GO:0004721">
    <property type="term" value="F:phosphoprotein phosphatase activity"/>
    <property type="evidence" value="ECO:0007669"/>
    <property type="project" value="TreeGrafter"/>
</dbReference>
<dbReference type="Proteomes" id="UP000239471">
    <property type="component" value="Unassembled WGS sequence"/>
</dbReference>
<keyword evidence="5 10" id="KW-0808">Transferase</keyword>
<dbReference type="InterPro" id="IPR036890">
    <property type="entry name" value="HATPase_C_sf"/>
</dbReference>